<feature type="non-terminal residue" evidence="2">
    <location>
        <position position="1"/>
    </location>
</feature>
<evidence type="ECO:0000313" key="3">
    <source>
        <dbReference type="Proteomes" id="UP001178461"/>
    </source>
</evidence>
<keyword evidence="3" id="KW-1185">Reference proteome</keyword>
<proteinExistence type="predicted"/>
<evidence type="ECO:0000256" key="1">
    <source>
        <dbReference type="SAM" id="Phobius"/>
    </source>
</evidence>
<organism evidence="2 3">
    <name type="scientific">Podarcis lilfordi</name>
    <name type="common">Lilford's wall lizard</name>
    <dbReference type="NCBI Taxonomy" id="74358"/>
    <lineage>
        <taxon>Eukaryota</taxon>
        <taxon>Metazoa</taxon>
        <taxon>Chordata</taxon>
        <taxon>Craniata</taxon>
        <taxon>Vertebrata</taxon>
        <taxon>Euteleostomi</taxon>
        <taxon>Lepidosauria</taxon>
        <taxon>Squamata</taxon>
        <taxon>Bifurcata</taxon>
        <taxon>Unidentata</taxon>
        <taxon>Episquamata</taxon>
        <taxon>Laterata</taxon>
        <taxon>Lacertibaenia</taxon>
        <taxon>Lacertidae</taxon>
        <taxon>Podarcis</taxon>
    </lineage>
</organism>
<accession>A0AA35QQV7</accession>
<feature type="transmembrane region" description="Helical" evidence="1">
    <location>
        <begin position="44"/>
        <end position="65"/>
    </location>
</feature>
<name>A0AA35QQV7_9SAUR</name>
<evidence type="ECO:0000313" key="2">
    <source>
        <dbReference type="EMBL" id="CAI7935485.1"/>
    </source>
</evidence>
<feature type="transmembrane region" description="Helical" evidence="1">
    <location>
        <begin position="12"/>
        <end position="32"/>
    </location>
</feature>
<comment type="caution">
    <text evidence="2">The sequence shown here is derived from an EMBL/GenBank/DDBJ whole genome shotgun (WGS) entry which is preliminary data.</text>
</comment>
<dbReference type="AlphaFoldDB" id="A0AA35QQV7"/>
<protein>
    <submittedName>
        <fullName evidence="2">Uncharacterized protein</fullName>
    </submittedName>
</protein>
<sequence>LWLLYWIRKCNILPVNLIVAVMLAASYWSLLAPAIELAEDSGKFGAFAFFPVAVGFTLGAAFVYFADLILPWLDFAAAAAATVSLPPSAPGQHRMQAVQLSQKPEQQEGLLLSLCVLWSGASYRAKNTQIPAPNPNILCALKQDTLSFSTAFPSGESFSRVRLFVAKVSLPYITTGKTMAFTIRTFVGKQASFNFVTAVTICSDHGAQERGDGPIVPYPVLTVASCPTWSILWHCLSLGLG</sequence>
<reference evidence="2" key="1">
    <citation type="submission" date="2022-12" db="EMBL/GenBank/DDBJ databases">
        <authorList>
            <person name="Alioto T."/>
            <person name="Alioto T."/>
            <person name="Gomez Garrido J."/>
        </authorList>
    </citation>
    <scope>NUCLEOTIDE SEQUENCE</scope>
</reference>
<keyword evidence="1" id="KW-0812">Transmembrane</keyword>
<keyword evidence="1" id="KW-1133">Transmembrane helix</keyword>
<dbReference type="Proteomes" id="UP001178461">
    <property type="component" value="Unassembled WGS sequence"/>
</dbReference>
<dbReference type="EMBL" id="CANTUW010000875">
    <property type="protein sequence ID" value="CAI7935485.1"/>
    <property type="molecule type" value="Genomic_DNA"/>
</dbReference>
<gene>
    <name evidence="2" type="ORF">PODLI_1B026413</name>
</gene>
<feature type="non-terminal residue" evidence="2">
    <location>
        <position position="241"/>
    </location>
</feature>
<keyword evidence="1" id="KW-0472">Membrane</keyword>